<comment type="similarity">
    <text evidence="1">Belongs to the 2S seed storage albumins family.</text>
</comment>
<protein>
    <recommendedName>
        <fullName evidence="6">Bifunctional inhibitor/plant lipid transfer protein/seed storage helical domain-containing protein</fullName>
    </recommendedName>
</protein>
<dbReference type="EMBL" id="PGOL01001659">
    <property type="protein sequence ID" value="PKI55882.1"/>
    <property type="molecule type" value="Genomic_DNA"/>
</dbReference>
<evidence type="ECO:0000313" key="10">
    <source>
        <dbReference type="Proteomes" id="UP000233551"/>
    </source>
</evidence>
<accession>A0A218XVS0</accession>
<dbReference type="InterPro" id="IPR000617">
    <property type="entry name" value="Napin/2SS/CON"/>
</dbReference>
<dbReference type="PANTHER" id="PTHR35496">
    <property type="entry name" value="2S SEED STORAGE PROTEIN 1-RELATED"/>
    <property type="match status" value="1"/>
</dbReference>
<organism evidence="7 9">
    <name type="scientific">Punica granatum</name>
    <name type="common">Pomegranate</name>
    <dbReference type="NCBI Taxonomy" id="22663"/>
    <lineage>
        <taxon>Eukaryota</taxon>
        <taxon>Viridiplantae</taxon>
        <taxon>Streptophyta</taxon>
        <taxon>Embryophyta</taxon>
        <taxon>Tracheophyta</taxon>
        <taxon>Spermatophyta</taxon>
        <taxon>Magnoliopsida</taxon>
        <taxon>eudicotyledons</taxon>
        <taxon>Gunneridae</taxon>
        <taxon>Pentapetalae</taxon>
        <taxon>rosids</taxon>
        <taxon>malvids</taxon>
        <taxon>Myrtales</taxon>
        <taxon>Lythraceae</taxon>
        <taxon>Punica</taxon>
    </lineage>
</organism>
<evidence type="ECO:0000256" key="1">
    <source>
        <dbReference type="ARBA" id="ARBA00008262"/>
    </source>
</evidence>
<dbReference type="OrthoDB" id="1922883at2759"/>
<comment type="caution">
    <text evidence="7">The sequence shown here is derived from an EMBL/GenBank/DDBJ whole genome shotgun (WGS) entry which is preliminary data.</text>
</comment>
<dbReference type="PANTHER" id="PTHR35496:SF20">
    <property type="entry name" value="2S SEED STORAGE PROTEIN 1-RELATED"/>
    <property type="match status" value="1"/>
</dbReference>
<dbReference type="SUPFAM" id="SSF47699">
    <property type="entry name" value="Bifunctional inhibitor/lipid-transfer protein/seed storage 2S albumin"/>
    <property type="match status" value="1"/>
</dbReference>
<reference evidence="9" key="1">
    <citation type="journal article" date="2017" name="Plant J.">
        <title>The pomegranate (Punica granatum L.) genome and the genomics of punicalagin biosynthesis.</title>
        <authorList>
            <person name="Qin G."/>
            <person name="Xu C."/>
            <person name="Ming R."/>
            <person name="Tang H."/>
            <person name="Guyot R."/>
            <person name="Kramer E.M."/>
            <person name="Hu Y."/>
            <person name="Yi X."/>
            <person name="Qi Y."/>
            <person name="Xu X."/>
            <person name="Gao Z."/>
            <person name="Pan H."/>
            <person name="Jian J."/>
            <person name="Tian Y."/>
            <person name="Yue Z."/>
            <person name="Xu Y."/>
        </authorList>
    </citation>
    <scope>NUCLEOTIDE SEQUENCE [LARGE SCALE GENOMIC DNA]</scope>
    <source>
        <strain evidence="9">cv. Dabenzi</strain>
    </source>
</reference>
<keyword evidence="10" id="KW-1185">Reference proteome</keyword>
<dbReference type="InterPro" id="IPR036312">
    <property type="entry name" value="Bifun_inhib/LTP/seed_sf"/>
</dbReference>
<evidence type="ECO:0000256" key="2">
    <source>
        <dbReference type="ARBA" id="ARBA00022761"/>
    </source>
</evidence>
<feature type="chain" id="PRO_5014072077" description="Bifunctional inhibitor/plant lipid transfer protein/seed storage helical domain-containing protein" evidence="5">
    <location>
        <begin position="21"/>
        <end position="162"/>
    </location>
</feature>
<sequence>MAKLAILAAVFGMLLVAATARTTMLSLEVDEEENQRGRCLDELERAQMLSHCQDFLEEVSRTGDSSQCYGGGGQYGPGSQYGGRGGRGMRGSWHLDACCDQLRQVDERCMCEGLRQIVRQQTGQTFGVRGSQQIAQCARQLPQICGSGRSCYQIRVPYDVGV</sequence>
<dbReference type="Proteomes" id="UP000197138">
    <property type="component" value="Unassembled WGS sequence"/>
</dbReference>
<keyword evidence="4" id="KW-1015">Disulfide bond</keyword>
<reference evidence="7" key="2">
    <citation type="submission" date="2017-06" db="EMBL/GenBank/DDBJ databases">
        <title>The pomegranate genome and the genomics of punicalagin biosynthesis.</title>
        <authorList>
            <person name="Xu C."/>
        </authorList>
    </citation>
    <scope>NUCLEOTIDE SEQUENCE [LARGE SCALE GENOMIC DNA]</scope>
    <source>
        <tissue evidence="7">Fresh leaf</tissue>
    </source>
</reference>
<evidence type="ECO:0000259" key="6">
    <source>
        <dbReference type="SMART" id="SM00499"/>
    </source>
</evidence>
<keyword evidence="3" id="KW-0708">Seed storage protein</keyword>
<feature type="signal peptide" evidence="5">
    <location>
        <begin position="1"/>
        <end position="20"/>
    </location>
</feature>
<proteinExistence type="inferred from homology"/>
<dbReference type="InterPro" id="IPR016140">
    <property type="entry name" value="Bifunc_inhib/LTP/seed_store"/>
</dbReference>
<dbReference type="SMART" id="SM00499">
    <property type="entry name" value="AAI"/>
    <property type="match status" value="1"/>
</dbReference>
<evidence type="ECO:0000313" key="7">
    <source>
        <dbReference type="EMBL" id="OWM88736.1"/>
    </source>
</evidence>
<evidence type="ECO:0000256" key="3">
    <source>
        <dbReference type="ARBA" id="ARBA00023129"/>
    </source>
</evidence>
<dbReference type="GeneID" id="116213133"/>
<gene>
    <name evidence="7" type="ORF">CDL15_Pgr002503</name>
    <name evidence="8" type="ORF">CRG98_023763</name>
</gene>
<evidence type="ECO:0000256" key="4">
    <source>
        <dbReference type="ARBA" id="ARBA00023157"/>
    </source>
</evidence>
<dbReference type="PRINTS" id="PR00496">
    <property type="entry name" value="NAPIN"/>
</dbReference>
<reference evidence="8 10" key="3">
    <citation type="submission" date="2017-11" db="EMBL/GenBank/DDBJ databases">
        <title>De-novo sequencing of pomegranate (Punica granatum L.) genome.</title>
        <authorList>
            <person name="Akparov Z."/>
            <person name="Amiraslanov A."/>
            <person name="Hajiyeva S."/>
            <person name="Abbasov M."/>
            <person name="Kaur K."/>
            <person name="Hamwieh A."/>
            <person name="Solovyev V."/>
            <person name="Salamov A."/>
            <person name="Braich B."/>
            <person name="Kosarev P."/>
            <person name="Mahmoud A."/>
            <person name="Hajiyev E."/>
            <person name="Babayeva S."/>
            <person name="Izzatullayeva V."/>
            <person name="Mammadov A."/>
            <person name="Mammadov A."/>
            <person name="Sharifova S."/>
            <person name="Ojaghi J."/>
            <person name="Eynullazada K."/>
            <person name="Bayramov B."/>
            <person name="Abdulazimova A."/>
            <person name="Shahmuradov I."/>
        </authorList>
    </citation>
    <scope>NUCLEOTIDE SEQUENCE [LARGE SCALE GENOMIC DNA]</scope>
    <source>
        <strain evidence="8">AG2017</strain>
        <strain evidence="10">cv. AG2017</strain>
        <tissue evidence="8">Leaf</tissue>
    </source>
</reference>
<dbReference type="Proteomes" id="UP000233551">
    <property type="component" value="Unassembled WGS sequence"/>
</dbReference>
<dbReference type="Gene3D" id="1.10.110.10">
    <property type="entry name" value="Plant lipid-transfer and hydrophobic proteins"/>
    <property type="match status" value="1"/>
</dbReference>
<name>A0A218XVS0_PUNGR</name>
<evidence type="ECO:0000313" key="8">
    <source>
        <dbReference type="EMBL" id="PKI55882.1"/>
    </source>
</evidence>
<dbReference type="Pfam" id="PF00234">
    <property type="entry name" value="Tryp_alpha_amyl"/>
    <property type="match status" value="1"/>
</dbReference>
<dbReference type="EMBL" id="MTKT01000790">
    <property type="protein sequence ID" value="OWM88736.1"/>
    <property type="molecule type" value="Genomic_DNA"/>
</dbReference>
<keyword evidence="5" id="KW-0732">Signal</keyword>
<evidence type="ECO:0000256" key="5">
    <source>
        <dbReference type="SAM" id="SignalP"/>
    </source>
</evidence>
<feature type="domain" description="Bifunctional inhibitor/plant lipid transfer protein/seed storage helical" evidence="6">
    <location>
        <begin position="39"/>
        <end position="151"/>
    </location>
</feature>
<dbReference type="GO" id="GO:0045735">
    <property type="term" value="F:nutrient reservoir activity"/>
    <property type="evidence" value="ECO:0007669"/>
    <property type="project" value="UniProtKB-KW"/>
</dbReference>
<evidence type="ECO:0000313" key="9">
    <source>
        <dbReference type="Proteomes" id="UP000197138"/>
    </source>
</evidence>
<dbReference type="AlphaFoldDB" id="A0A218XVS0"/>
<keyword evidence="2" id="KW-0758">Storage protein</keyword>